<proteinExistence type="predicted"/>
<protein>
    <submittedName>
        <fullName evidence="1">Uncharacterized protein</fullName>
    </submittedName>
</protein>
<evidence type="ECO:0000313" key="1">
    <source>
        <dbReference type="EMBL" id="SUD91008.1"/>
    </source>
</evidence>
<gene>
    <name evidence="1" type="ORF">NCTC10526_01355</name>
</gene>
<reference evidence="1 2" key="1">
    <citation type="submission" date="2018-06" db="EMBL/GenBank/DDBJ databases">
        <authorList>
            <consortium name="Pathogen Informatics"/>
            <person name="Doyle S."/>
        </authorList>
    </citation>
    <scope>NUCLEOTIDE SEQUENCE [LARGE SCALE GENOMIC DNA]</scope>
    <source>
        <strain evidence="1 2">NCTC10526</strain>
    </source>
</reference>
<evidence type="ECO:0000313" key="2">
    <source>
        <dbReference type="Proteomes" id="UP000254123"/>
    </source>
</evidence>
<dbReference type="Proteomes" id="UP000254123">
    <property type="component" value="Unassembled WGS sequence"/>
</dbReference>
<dbReference type="EMBL" id="UGVC01000001">
    <property type="protein sequence ID" value="SUD91008.1"/>
    <property type="molecule type" value="Genomic_DNA"/>
</dbReference>
<dbReference type="AlphaFoldDB" id="A0A379LKC2"/>
<sequence>MATVAMMHFGSSQANFPHLWCHIPACLYLGSGKDDTSVILEMVGECLVDSFNH</sequence>
<keyword evidence="2" id="KW-1185">Reference proteome</keyword>
<organism evidence="1 2">
    <name type="scientific">Psychrobacter phenylpyruvicus</name>
    <dbReference type="NCBI Taxonomy" id="29432"/>
    <lineage>
        <taxon>Bacteria</taxon>
        <taxon>Pseudomonadati</taxon>
        <taxon>Pseudomonadota</taxon>
        <taxon>Gammaproteobacteria</taxon>
        <taxon>Moraxellales</taxon>
        <taxon>Moraxellaceae</taxon>
        <taxon>Psychrobacter</taxon>
    </lineage>
</organism>
<accession>A0A379LKC2</accession>
<name>A0A379LKC2_9GAMM</name>